<comment type="caution">
    <text evidence="3">The sequence shown here is derived from an EMBL/GenBank/DDBJ whole genome shotgun (WGS) entry which is preliminary data.</text>
</comment>
<evidence type="ECO:0008006" key="5">
    <source>
        <dbReference type="Google" id="ProtNLM"/>
    </source>
</evidence>
<reference evidence="3 4" key="1">
    <citation type="journal article" date="2015" name="Stand. Genomic Sci.">
        <title>Genomic Encyclopedia of Bacterial and Archaeal Type Strains, Phase III: the genomes of soil and plant-associated and newly described type strains.</title>
        <authorList>
            <person name="Whitman W.B."/>
            <person name="Woyke T."/>
            <person name="Klenk H.P."/>
            <person name="Zhou Y."/>
            <person name="Lilburn T.G."/>
            <person name="Beck B.J."/>
            <person name="De Vos P."/>
            <person name="Vandamme P."/>
            <person name="Eisen J.A."/>
            <person name="Garrity G."/>
            <person name="Hugenholtz P."/>
            <person name="Kyrpides N.C."/>
        </authorList>
    </citation>
    <scope>NUCLEOTIDE SEQUENCE [LARGE SCALE GENOMIC DNA]</scope>
    <source>
        <strain evidence="3 4">VKM Ac-2538</strain>
    </source>
</reference>
<evidence type="ECO:0000256" key="1">
    <source>
        <dbReference type="SAM" id="MobiDB-lite"/>
    </source>
</evidence>
<dbReference type="EMBL" id="SLWM01000010">
    <property type="protein sequence ID" value="TCO19473.1"/>
    <property type="molecule type" value="Genomic_DNA"/>
</dbReference>
<dbReference type="Proteomes" id="UP000295818">
    <property type="component" value="Unassembled WGS sequence"/>
</dbReference>
<evidence type="ECO:0000313" key="4">
    <source>
        <dbReference type="Proteomes" id="UP000295818"/>
    </source>
</evidence>
<keyword evidence="2" id="KW-0472">Membrane</keyword>
<name>A0ABY2BGD8_9ACTN</name>
<organism evidence="3 4">
    <name type="scientific">Kribbella orskensis</name>
    <dbReference type="NCBI Taxonomy" id="2512216"/>
    <lineage>
        <taxon>Bacteria</taxon>
        <taxon>Bacillati</taxon>
        <taxon>Actinomycetota</taxon>
        <taxon>Actinomycetes</taxon>
        <taxon>Propionibacteriales</taxon>
        <taxon>Kribbellaceae</taxon>
        <taxon>Kribbella</taxon>
    </lineage>
</organism>
<feature type="region of interest" description="Disordered" evidence="1">
    <location>
        <begin position="1"/>
        <end position="39"/>
    </location>
</feature>
<gene>
    <name evidence="3" type="ORF">EV644_110121</name>
</gene>
<accession>A0ABY2BGD8</accession>
<protein>
    <recommendedName>
        <fullName evidence="5">SAF domain-containing protein</fullName>
    </recommendedName>
</protein>
<evidence type="ECO:0000313" key="3">
    <source>
        <dbReference type="EMBL" id="TCO19473.1"/>
    </source>
</evidence>
<keyword evidence="4" id="KW-1185">Reference proteome</keyword>
<proteinExistence type="predicted"/>
<keyword evidence="2" id="KW-1133">Transmembrane helix</keyword>
<feature type="transmembrane region" description="Helical" evidence="2">
    <location>
        <begin position="45"/>
        <end position="66"/>
    </location>
</feature>
<sequence>MAPRDHYGRAVSFSSSTRPSAAGARGSAKAPGSNRLPAGRERRPALAALAVILILLGAAGSALIALRSGDRQDFVAIDAQSLPPGHKITKGDLARGDLAGATGQLVLWSDLDQIVDHYTTSWLYRGQFVTPESVTKDTKPLIPAAGALVGVSLEAGRAPSEPIAPGDIVQVVQVPAANQAGGVSSVLVAAAEVTSSVGAITDSKTSANTTLNVTILVSTTKSRAVAAAAAAKTLVLVKLSPATEPDLPRTDGAG</sequence>
<evidence type="ECO:0000256" key="2">
    <source>
        <dbReference type="SAM" id="Phobius"/>
    </source>
</evidence>
<keyword evidence="2" id="KW-0812">Transmembrane</keyword>